<dbReference type="Pfam" id="PF03024">
    <property type="entry name" value="Folate_rec"/>
    <property type="match status" value="1"/>
</dbReference>
<dbReference type="PANTHER" id="PTHR37390:SF1">
    <property type="entry name" value="FOLATE-BINDING PROTEIN 1"/>
    <property type="match status" value="1"/>
</dbReference>
<feature type="domain" description="Folate receptor-like" evidence="4">
    <location>
        <begin position="45"/>
        <end position="134"/>
    </location>
</feature>
<proteinExistence type="predicted"/>
<dbReference type="EMBL" id="CAXAMN010013381">
    <property type="protein sequence ID" value="CAK9040691.1"/>
    <property type="molecule type" value="Genomic_DNA"/>
</dbReference>
<gene>
    <name evidence="5" type="ORF">CCMP2556_LOCUS21890</name>
</gene>
<evidence type="ECO:0000256" key="1">
    <source>
        <dbReference type="ARBA" id="ARBA00022729"/>
    </source>
</evidence>
<protein>
    <recommendedName>
        <fullName evidence="4">Folate receptor-like domain-containing protein</fullName>
    </recommendedName>
</protein>
<keyword evidence="6" id="KW-1185">Reference proteome</keyword>
<evidence type="ECO:0000256" key="2">
    <source>
        <dbReference type="ARBA" id="ARBA00023157"/>
    </source>
</evidence>
<dbReference type="PANTHER" id="PTHR37390">
    <property type="entry name" value="OS02G0592500 PROTEIN"/>
    <property type="match status" value="1"/>
</dbReference>
<reference evidence="5 6" key="1">
    <citation type="submission" date="2024-02" db="EMBL/GenBank/DDBJ databases">
        <authorList>
            <person name="Chen Y."/>
            <person name="Shah S."/>
            <person name="Dougan E. K."/>
            <person name="Thang M."/>
            <person name="Chan C."/>
        </authorList>
    </citation>
    <scope>NUCLEOTIDE SEQUENCE [LARGE SCALE GENOMIC DNA]</scope>
</reference>
<sequence>MSSHLSAWRCLQLWALLNTVSAEEPEEPGEPCSKALGFNESSGPKDRSNQDLSFCDEHHKRTCCERNHTKQVRTAFAGFSHERSGRCAQMGRLAFCSICDGDVGIGIKAQDSLVVLCPSFCRLWFESCAQDFFAPGTSAAKLTDFGNSVICTFEFGGRSSRYQEQGCSRTALDLWVRWTFCQGSVAPCGPSALVCSPLSEITEDPAAFCSGAGFEVAESEDAAEEPCFDGVPAAKMRGKAPRAPWTPPRRKEPSLWRRAMDSWYRSGVPFWLEENAPGLAIAIVAAAVGWCQKRDVA</sequence>
<dbReference type="Proteomes" id="UP001642484">
    <property type="component" value="Unassembled WGS sequence"/>
</dbReference>
<keyword evidence="2" id="KW-1015">Disulfide bond</keyword>
<organism evidence="5 6">
    <name type="scientific">Durusdinium trenchii</name>
    <dbReference type="NCBI Taxonomy" id="1381693"/>
    <lineage>
        <taxon>Eukaryota</taxon>
        <taxon>Sar</taxon>
        <taxon>Alveolata</taxon>
        <taxon>Dinophyceae</taxon>
        <taxon>Suessiales</taxon>
        <taxon>Symbiodiniaceae</taxon>
        <taxon>Durusdinium</taxon>
    </lineage>
</organism>
<evidence type="ECO:0000256" key="3">
    <source>
        <dbReference type="SAM" id="SignalP"/>
    </source>
</evidence>
<evidence type="ECO:0000313" key="6">
    <source>
        <dbReference type="Proteomes" id="UP001642484"/>
    </source>
</evidence>
<comment type="caution">
    <text evidence="5">The sequence shown here is derived from an EMBL/GenBank/DDBJ whole genome shotgun (WGS) entry which is preliminary data.</text>
</comment>
<dbReference type="InterPro" id="IPR018143">
    <property type="entry name" value="Folate_rcpt-like"/>
</dbReference>
<name>A0ABP0LNB5_9DINO</name>
<keyword evidence="1 3" id="KW-0732">Signal</keyword>
<dbReference type="InterPro" id="IPR053305">
    <property type="entry name" value="Folate-binding_rcpt-like"/>
</dbReference>
<accession>A0ABP0LNB5</accession>
<feature type="chain" id="PRO_5045508913" description="Folate receptor-like domain-containing protein" evidence="3">
    <location>
        <begin position="23"/>
        <end position="297"/>
    </location>
</feature>
<evidence type="ECO:0000313" key="5">
    <source>
        <dbReference type="EMBL" id="CAK9040691.1"/>
    </source>
</evidence>
<feature type="signal peptide" evidence="3">
    <location>
        <begin position="1"/>
        <end position="22"/>
    </location>
</feature>
<evidence type="ECO:0000259" key="4">
    <source>
        <dbReference type="Pfam" id="PF03024"/>
    </source>
</evidence>